<organism evidence="9 10">
    <name type="scientific">Compostibacter hankyongensis</name>
    <dbReference type="NCBI Taxonomy" id="1007089"/>
    <lineage>
        <taxon>Bacteria</taxon>
        <taxon>Pseudomonadati</taxon>
        <taxon>Bacteroidota</taxon>
        <taxon>Chitinophagia</taxon>
        <taxon>Chitinophagales</taxon>
        <taxon>Chitinophagaceae</taxon>
        <taxon>Compostibacter</taxon>
    </lineage>
</organism>
<evidence type="ECO:0000259" key="8">
    <source>
        <dbReference type="Pfam" id="PF01292"/>
    </source>
</evidence>
<feature type="transmembrane region" description="Helical" evidence="6">
    <location>
        <begin position="312"/>
        <end position="332"/>
    </location>
</feature>
<comment type="subcellular location">
    <subcellularLocation>
        <location evidence="1">Cell membrane</location>
        <topology evidence="1">Multi-pass membrane protein</topology>
    </subcellularLocation>
</comment>
<name>A0ABP8G7C1_9BACT</name>
<keyword evidence="10" id="KW-1185">Reference proteome</keyword>
<dbReference type="Gene3D" id="3.90.420.10">
    <property type="entry name" value="Oxidoreductase, molybdopterin-binding domain"/>
    <property type="match status" value="1"/>
</dbReference>
<feature type="transmembrane region" description="Helical" evidence="6">
    <location>
        <begin position="268"/>
        <end position="292"/>
    </location>
</feature>
<evidence type="ECO:0000256" key="6">
    <source>
        <dbReference type="SAM" id="Phobius"/>
    </source>
</evidence>
<dbReference type="Proteomes" id="UP001501207">
    <property type="component" value="Unassembled WGS sequence"/>
</dbReference>
<reference evidence="10" key="1">
    <citation type="journal article" date="2019" name="Int. J. Syst. Evol. Microbiol.">
        <title>The Global Catalogue of Microorganisms (GCM) 10K type strain sequencing project: providing services to taxonomists for standard genome sequencing and annotation.</title>
        <authorList>
            <consortium name="The Broad Institute Genomics Platform"/>
            <consortium name="The Broad Institute Genome Sequencing Center for Infectious Disease"/>
            <person name="Wu L."/>
            <person name="Ma J."/>
        </authorList>
    </citation>
    <scope>NUCLEOTIDE SEQUENCE [LARGE SCALE GENOMIC DNA]</scope>
    <source>
        <strain evidence="10">JCM 17664</strain>
    </source>
</reference>
<dbReference type="SUPFAM" id="SSF81342">
    <property type="entry name" value="Transmembrane di-heme cytochromes"/>
    <property type="match status" value="1"/>
</dbReference>
<dbReference type="Pfam" id="PF01292">
    <property type="entry name" value="Ni_hydr_CYTB"/>
    <property type="match status" value="1"/>
</dbReference>
<dbReference type="RefSeq" id="WP_344981234.1">
    <property type="nucleotide sequence ID" value="NZ_BAABFN010000022.1"/>
</dbReference>
<evidence type="ECO:0000256" key="2">
    <source>
        <dbReference type="ARBA" id="ARBA00022475"/>
    </source>
</evidence>
<keyword evidence="2" id="KW-1003">Cell membrane</keyword>
<feature type="transmembrane region" description="Helical" evidence="6">
    <location>
        <begin position="80"/>
        <end position="98"/>
    </location>
</feature>
<gene>
    <name evidence="9" type="ORF">GCM10023143_32000</name>
</gene>
<dbReference type="Pfam" id="PF00174">
    <property type="entry name" value="Oxidored_molyb"/>
    <property type="match status" value="1"/>
</dbReference>
<dbReference type="InterPro" id="IPR011577">
    <property type="entry name" value="Cyt_b561_bac/Ni-Hgenase"/>
</dbReference>
<dbReference type="Gene3D" id="1.20.950.20">
    <property type="entry name" value="Transmembrane di-heme cytochromes, Chain C"/>
    <property type="match status" value="1"/>
</dbReference>
<evidence type="ECO:0008006" key="11">
    <source>
        <dbReference type="Google" id="ProtNLM"/>
    </source>
</evidence>
<evidence type="ECO:0000259" key="7">
    <source>
        <dbReference type="Pfam" id="PF00174"/>
    </source>
</evidence>
<sequence>MFTRFSEAEKAVHFPPDRRMFIGLKPQVWLAILALLLVTVGAAWIQYLTLGLPEDPSASLPPVPAGGPAGFPYWLRLSHWVNFFFLVLIIRSGLSILMDHPRLYWNNGCLPGSEWIRFTPLKVPEDKIWTAKEDARYISPWIGLPGYRHSVGLARCWHFLTVPFFLLNGAVFITLLFTTNQWKRLVPASWHILPDAWRVFVHYATFHMPAEPNGFYHYNALQQLSYFAVVFLLAPLAMVSGMAMSPAIENRFHWIPRLFGNRQGARSVHFLVMLAYTGFILIHVAMVAATGLGRNMNHIVTGTDSASEPTGLWVGAAILLFTLFFGFAAHWLSWKRPRSLQRAEAFVNESLWRLSINRFKPRIYYKKKDISPKFWANGKIPGSSEWQALAANGFSDYKLKISGLVKNPVELPLSELKAMGKEQQITMHHCIQGWSGVAEWGGLPLKTLIDLVQPYPSVTTLVFYSFGEGLYGGTYYDTHTLDNCLKPASILAWEMNYRPLPELYGAPLRLRVENQLGYKMVKWIARIEFVDSHTTVGKGFGGKNEDDEYYDLIANS</sequence>
<dbReference type="InterPro" id="IPR016174">
    <property type="entry name" value="Di-haem_cyt_TM"/>
</dbReference>
<dbReference type="InterPro" id="IPR000572">
    <property type="entry name" value="OxRdtase_Mopterin-bd_dom"/>
</dbReference>
<evidence type="ECO:0000256" key="3">
    <source>
        <dbReference type="ARBA" id="ARBA00022692"/>
    </source>
</evidence>
<feature type="transmembrane region" description="Helical" evidence="6">
    <location>
        <begin position="157"/>
        <end position="177"/>
    </location>
</feature>
<dbReference type="PANTHER" id="PTHR43032">
    <property type="entry name" value="PROTEIN-METHIONINE-SULFOXIDE REDUCTASE"/>
    <property type="match status" value="1"/>
</dbReference>
<accession>A0ABP8G7C1</accession>
<protein>
    <recommendedName>
        <fullName evidence="11">Molybdopterin-dependent oxidoreductase</fullName>
    </recommendedName>
</protein>
<evidence type="ECO:0000313" key="9">
    <source>
        <dbReference type="EMBL" id="GAA4318908.1"/>
    </source>
</evidence>
<evidence type="ECO:0000256" key="5">
    <source>
        <dbReference type="ARBA" id="ARBA00023136"/>
    </source>
</evidence>
<feature type="transmembrane region" description="Helical" evidence="6">
    <location>
        <begin position="28"/>
        <end position="47"/>
    </location>
</feature>
<proteinExistence type="predicted"/>
<feature type="domain" description="Cytochrome b561 bacterial/Ni-hydrogenase" evidence="8">
    <location>
        <begin position="71"/>
        <end position="295"/>
    </location>
</feature>
<comment type="caution">
    <text evidence="9">The sequence shown here is derived from an EMBL/GenBank/DDBJ whole genome shotgun (WGS) entry which is preliminary data.</text>
</comment>
<keyword evidence="4 6" id="KW-1133">Transmembrane helix</keyword>
<dbReference type="InterPro" id="IPR036374">
    <property type="entry name" value="OxRdtase_Mopterin-bd_sf"/>
</dbReference>
<dbReference type="EMBL" id="BAABFN010000022">
    <property type="protein sequence ID" value="GAA4318908.1"/>
    <property type="molecule type" value="Genomic_DNA"/>
</dbReference>
<evidence type="ECO:0000313" key="10">
    <source>
        <dbReference type="Proteomes" id="UP001501207"/>
    </source>
</evidence>
<keyword evidence="5 6" id="KW-0472">Membrane</keyword>
<dbReference type="SUPFAM" id="SSF56524">
    <property type="entry name" value="Oxidoreductase molybdopterin-binding domain"/>
    <property type="match status" value="1"/>
</dbReference>
<feature type="domain" description="Oxidoreductase molybdopterin-binding" evidence="7">
    <location>
        <begin position="395"/>
        <end position="533"/>
    </location>
</feature>
<evidence type="ECO:0000256" key="1">
    <source>
        <dbReference type="ARBA" id="ARBA00004651"/>
    </source>
</evidence>
<evidence type="ECO:0000256" key="4">
    <source>
        <dbReference type="ARBA" id="ARBA00022989"/>
    </source>
</evidence>
<feature type="transmembrane region" description="Helical" evidence="6">
    <location>
        <begin position="224"/>
        <end position="248"/>
    </location>
</feature>
<keyword evidence="3 6" id="KW-0812">Transmembrane</keyword>